<organism evidence="1 2">
    <name type="scientific">Butyrivibrio hungatei</name>
    <dbReference type="NCBI Taxonomy" id="185008"/>
    <lineage>
        <taxon>Bacteria</taxon>
        <taxon>Bacillati</taxon>
        <taxon>Bacillota</taxon>
        <taxon>Clostridia</taxon>
        <taxon>Lachnospirales</taxon>
        <taxon>Lachnospiraceae</taxon>
        <taxon>Butyrivibrio</taxon>
    </lineage>
</organism>
<evidence type="ECO:0000313" key="2">
    <source>
        <dbReference type="Proteomes" id="UP000183047"/>
    </source>
</evidence>
<dbReference type="Proteomes" id="UP000183047">
    <property type="component" value="Unassembled WGS sequence"/>
</dbReference>
<name>A0A1G5GS64_9FIRM</name>
<sequence length="115" mass="13344">MGDLSFYYDRWHYSIAHVPPASSGKIVLYSMACIGPLQCDEYGIDEDGRPYYRYEWIENDLYEDDNMTRSISEDSLIKVIENAGSYFRKGQFPEAMAAASACEEIVAWLKEKYRK</sequence>
<evidence type="ECO:0000313" key="1">
    <source>
        <dbReference type="EMBL" id="SCY54334.1"/>
    </source>
</evidence>
<dbReference type="OrthoDB" id="1822162at2"/>
<reference evidence="2" key="1">
    <citation type="submission" date="2016-10" db="EMBL/GenBank/DDBJ databases">
        <authorList>
            <person name="Varghese N."/>
            <person name="Submissions S."/>
        </authorList>
    </citation>
    <scope>NUCLEOTIDE SEQUENCE [LARGE SCALE GENOMIC DNA]</scope>
    <source>
        <strain evidence="2">XBD2006</strain>
    </source>
</reference>
<accession>A0A1G5GS64</accession>
<gene>
    <name evidence="1" type="ORF">SAMN02910451_03018</name>
</gene>
<keyword evidence="2" id="KW-1185">Reference proteome</keyword>
<dbReference type="RefSeq" id="WP_074463393.1">
    <property type="nucleotide sequence ID" value="NZ_FMUR01000024.1"/>
</dbReference>
<dbReference type="AlphaFoldDB" id="A0A1G5GS64"/>
<dbReference type="EMBL" id="FMUR01000024">
    <property type="protein sequence ID" value="SCY54334.1"/>
    <property type="molecule type" value="Genomic_DNA"/>
</dbReference>
<protein>
    <submittedName>
        <fullName evidence="1">Uncharacterized protein</fullName>
    </submittedName>
</protein>
<proteinExistence type="predicted"/>